<dbReference type="NCBIfam" id="TIGR01292">
    <property type="entry name" value="TRX_reduct"/>
    <property type="match status" value="1"/>
</dbReference>
<comment type="subunit">
    <text evidence="7">Homodimer.</text>
</comment>
<dbReference type="OrthoDB" id="9806179at2"/>
<comment type="catalytic activity">
    <reaction evidence="7">
        <text>[thioredoxin]-dithiol + NADP(+) = [thioredoxin]-disulfide + NADPH + H(+)</text>
        <dbReference type="Rhea" id="RHEA:20345"/>
        <dbReference type="Rhea" id="RHEA-COMP:10698"/>
        <dbReference type="Rhea" id="RHEA-COMP:10700"/>
        <dbReference type="ChEBI" id="CHEBI:15378"/>
        <dbReference type="ChEBI" id="CHEBI:29950"/>
        <dbReference type="ChEBI" id="CHEBI:50058"/>
        <dbReference type="ChEBI" id="CHEBI:57783"/>
        <dbReference type="ChEBI" id="CHEBI:58349"/>
        <dbReference type="EC" id="1.8.1.9"/>
    </reaction>
</comment>
<keyword evidence="6 7" id="KW-0676">Redox-active center</keyword>
<dbReference type="EC" id="1.8.1.9" evidence="7"/>
<dbReference type="GO" id="GO:0005737">
    <property type="term" value="C:cytoplasm"/>
    <property type="evidence" value="ECO:0007669"/>
    <property type="project" value="InterPro"/>
</dbReference>
<dbReference type="Proteomes" id="UP000468766">
    <property type="component" value="Unassembled WGS sequence"/>
</dbReference>
<evidence type="ECO:0000256" key="5">
    <source>
        <dbReference type="ARBA" id="ARBA00023157"/>
    </source>
</evidence>
<proteinExistence type="inferred from homology"/>
<evidence type="ECO:0000256" key="1">
    <source>
        <dbReference type="ARBA" id="ARBA00009333"/>
    </source>
</evidence>
<feature type="domain" description="FAD/NAD(P)-binding" evidence="9">
    <location>
        <begin position="17"/>
        <end position="305"/>
    </location>
</feature>
<gene>
    <name evidence="10" type="primary">trxB</name>
    <name evidence="10" type="ORF">F9B85_04370</name>
</gene>
<evidence type="ECO:0000256" key="6">
    <source>
        <dbReference type="ARBA" id="ARBA00023284"/>
    </source>
</evidence>
<dbReference type="InterPro" id="IPR005982">
    <property type="entry name" value="Thioredox_Rdtase"/>
</dbReference>
<dbReference type="PROSITE" id="PS00573">
    <property type="entry name" value="PYRIDINE_REDOX_2"/>
    <property type="match status" value="1"/>
</dbReference>
<evidence type="ECO:0000256" key="7">
    <source>
        <dbReference type="RuleBase" id="RU003880"/>
    </source>
</evidence>
<sequence length="320" mass="34444">MKKEYAAWLLQEQKNIYDVIIVGSGPAGLTAALYSARSGLKTALFEGQTPGGQAATTELLENYPGFDKAVSGPDLMIRFLTQALHFGATLITEEVVQAKLQGPMKVLTTMANNSYFARSVIIATGARSKPLGVKGEETFHGRGLSYCATCDGAFFKDRKVVVVGGGDSAVEEAIYLTKFASQVTIIHRRDRLRASKILQERAKANPKIQFIWDSVIEEIAGDQQVEKVLIKNVKTGEKGCYPCDGLFVYIGHAPSLDFLGGAIELSVDGYITTNSNLATNISGVFACGDVRNTPLRQVATAVGDGAIAAMAVEKYLSYQE</sequence>
<dbReference type="InterPro" id="IPR036188">
    <property type="entry name" value="FAD/NAD-bd_sf"/>
</dbReference>
<organism evidence="10 11">
    <name type="scientific">Heliorestis acidaminivorans</name>
    <dbReference type="NCBI Taxonomy" id="553427"/>
    <lineage>
        <taxon>Bacteria</taxon>
        <taxon>Bacillati</taxon>
        <taxon>Bacillota</taxon>
        <taxon>Clostridia</taxon>
        <taxon>Eubacteriales</taxon>
        <taxon>Heliobacteriaceae</taxon>
        <taxon>Heliorestis</taxon>
    </lineage>
</organism>
<dbReference type="InterPro" id="IPR023753">
    <property type="entry name" value="FAD/NAD-binding_dom"/>
</dbReference>
<keyword evidence="11" id="KW-1185">Reference proteome</keyword>
<name>A0A6I0EZL3_9FIRM</name>
<comment type="cofactor">
    <cofactor evidence="8">
        <name>FAD</name>
        <dbReference type="ChEBI" id="CHEBI:57692"/>
    </cofactor>
    <text evidence="8">Binds 1 FAD per subunit.</text>
</comment>
<dbReference type="GO" id="GO:0004791">
    <property type="term" value="F:thioredoxin-disulfide reductase (NADPH) activity"/>
    <property type="evidence" value="ECO:0007669"/>
    <property type="project" value="UniProtKB-UniRule"/>
</dbReference>
<dbReference type="PRINTS" id="PR00469">
    <property type="entry name" value="PNDRDTASEII"/>
</dbReference>
<dbReference type="Pfam" id="PF07992">
    <property type="entry name" value="Pyr_redox_2"/>
    <property type="match status" value="1"/>
</dbReference>
<keyword evidence="8" id="KW-0521">NADP</keyword>
<keyword evidence="5" id="KW-1015">Disulfide bond</keyword>
<evidence type="ECO:0000256" key="8">
    <source>
        <dbReference type="RuleBase" id="RU003881"/>
    </source>
</evidence>
<comment type="similarity">
    <text evidence="1 7">Belongs to the class-II pyridine nucleotide-disulfide oxidoreductase family.</text>
</comment>
<dbReference type="AlphaFoldDB" id="A0A6I0EZL3"/>
<evidence type="ECO:0000259" key="9">
    <source>
        <dbReference type="Pfam" id="PF07992"/>
    </source>
</evidence>
<keyword evidence="3 7" id="KW-0274">FAD</keyword>
<keyword evidence="4 7" id="KW-0560">Oxidoreductase</keyword>
<dbReference type="PRINTS" id="PR00368">
    <property type="entry name" value="FADPNR"/>
</dbReference>
<evidence type="ECO:0000256" key="3">
    <source>
        <dbReference type="ARBA" id="ARBA00022827"/>
    </source>
</evidence>
<evidence type="ECO:0000256" key="4">
    <source>
        <dbReference type="ARBA" id="ARBA00023002"/>
    </source>
</evidence>
<dbReference type="GO" id="GO:0019430">
    <property type="term" value="P:removal of superoxide radicals"/>
    <property type="evidence" value="ECO:0007669"/>
    <property type="project" value="UniProtKB-UniRule"/>
</dbReference>
<dbReference type="InterPro" id="IPR050097">
    <property type="entry name" value="Ferredoxin-NADP_redctase_2"/>
</dbReference>
<dbReference type="SUPFAM" id="SSF51905">
    <property type="entry name" value="FAD/NAD(P)-binding domain"/>
    <property type="match status" value="1"/>
</dbReference>
<evidence type="ECO:0000313" key="10">
    <source>
        <dbReference type="EMBL" id="KAB2953956.1"/>
    </source>
</evidence>
<protein>
    <recommendedName>
        <fullName evidence="7">Thioredoxin reductase</fullName>
        <ecNumber evidence="7">1.8.1.9</ecNumber>
    </recommendedName>
</protein>
<keyword evidence="2 7" id="KW-0285">Flavoprotein</keyword>
<dbReference type="InterPro" id="IPR008255">
    <property type="entry name" value="Pyr_nucl-diS_OxRdtase_2_AS"/>
</dbReference>
<accession>A0A6I0EZL3</accession>
<dbReference type="Gene3D" id="3.50.50.60">
    <property type="entry name" value="FAD/NAD(P)-binding domain"/>
    <property type="match status" value="2"/>
</dbReference>
<comment type="caution">
    <text evidence="10">The sequence shown here is derived from an EMBL/GenBank/DDBJ whole genome shotgun (WGS) entry which is preliminary data.</text>
</comment>
<reference evidence="10 11" key="1">
    <citation type="submission" date="2019-10" db="EMBL/GenBank/DDBJ databases">
        <title>Whole-genome sequence of the extremophile Heliorestis acidaminivorans DSM 24790.</title>
        <authorList>
            <person name="Kyndt J.A."/>
            <person name="Meyer T.E."/>
        </authorList>
    </citation>
    <scope>NUCLEOTIDE SEQUENCE [LARGE SCALE GENOMIC DNA]</scope>
    <source>
        <strain evidence="10 11">DSM 24790</strain>
    </source>
</reference>
<dbReference type="PANTHER" id="PTHR48105">
    <property type="entry name" value="THIOREDOXIN REDUCTASE 1-RELATED-RELATED"/>
    <property type="match status" value="1"/>
</dbReference>
<evidence type="ECO:0000256" key="2">
    <source>
        <dbReference type="ARBA" id="ARBA00022630"/>
    </source>
</evidence>
<evidence type="ECO:0000313" key="11">
    <source>
        <dbReference type="Proteomes" id="UP000468766"/>
    </source>
</evidence>
<dbReference type="EMBL" id="WBXO01000002">
    <property type="protein sequence ID" value="KAB2953956.1"/>
    <property type="molecule type" value="Genomic_DNA"/>
</dbReference>